<protein>
    <submittedName>
        <fullName evidence="3">CVNH domain-containing protein</fullName>
    </submittedName>
</protein>
<dbReference type="SMART" id="SM01111">
    <property type="entry name" value="CVNH"/>
    <property type="match status" value="1"/>
</dbReference>
<accession>A0A8J6PEE1</accession>
<keyword evidence="1" id="KW-0732">Signal</keyword>
<evidence type="ECO:0000313" key="4">
    <source>
        <dbReference type="Proteomes" id="UP000643405"/>
    </source>
</evidence>
<dbReference type="InterPro" id="IPR011058">
    <property type="entry name" value="Cyanovirin-N"/>
</dbReference>
<name>A0A8J6PEE1_9HYPH</name>
<feature type="chain" id="PRO_5035229734" evidence="1">
    <location>
        <begin position="25"/>
        <end position="151"/>
    </location>
</feature>
<dbReference type="InterPro" id="IPR036673">
    <property type="entry name" value="Cyanovirin-N_sf"/>
</dbReference>
<evidence type="ECO:0000256" key="1">
    <source>
        <dbReference type="SAM" id="SignalP"/>
    </source>
</evidence>
<evidence type="ECO:0000259" key="2">
    <source>
        <dbReference type="SMART" id="SM01111"/>
    </source>
</evidence>
<dbReference type="Proteomes" id="UP000643405">
    <property type="component" value="Unassembled WGS sequence"/>
</dbReference>
<feature type="signal peptide" evidence="1">
    <location>
        <begin position="1"/>
        <end position="24"/>
    </location>
</feature>
<sequence>MQKAKGLLSAAVLLTTLSAGPADAQYVPYGSYLNSCENIEVDFGRLLAVCRTDSGRRVETSMMLRSCPQGADIANENGRLVCNGVGRSAGYNPYSRPHGSYRDSCRDVRVSGGWMTASCQDTRGRWRDATIALDWCKGRDITNDNGRLSCG</sequence>
<dbReference type="AlphaFoldDB" id="A0A8J6PEE1"/>
<dbReference type="Pfam" id="PF08881">
    <property type="entry name" value="CVNH"/>
    <property type="match status" value="1"/>
</dbReference>
<proteinExistence type="predicted"/>
<organism evidence="3 4">
    <name type="scientific">Oryzicola mucosus</name>
    <dbReference type="NCBI Taxonomy" id="2767425"/>
    <lineage>
        <taxon>Bacteria</taxon>
        <taxon>Pseudomonadati</taxon>
        <taxon>Pseudomonadota</taxon>
        <taxon>Alphaproteobacteria</taxon>
        <taxon>Hyphomicrobiales</taxon>
        <taxon>Phyllobacteriaceae</taxon>
        <taxon>Oryzicola</taxon>
    </lineage>
</organism>
<keyword evidence="4" id="KW-1185">Reference proteome</keyword>
<feature type="domain" description="Cyanovirin-N" evidence="2">
    <location>
        <begin position="31"/>
        <end position="150"/>
    </location>
</feature>
<reference evidence="3" key="1">
    <citation type="submission" date="2020-09" db="EMBL/GenBank/DDBJ databases">
        <title>Genome seq and assembly of Tianweitania sp.</title>
        <authorList>
            <person name="Chhetri G."/>
        </authorList>
    </citation>
    <scope>NUCLEOTIDE SEQUENCE</scope>
    <source>
        <strain evidence="3">Rool2</strain>
    </source>
</reference>
<evidence type="ECO:0000313" key="3">
    <source>
        <dbReference type="EMBL" id="MBD0413239.1"/>
    </source>
</evidence>
<dbReference type="SUPFAM" id="SSF51322">
    <property type="entry name" value="Cyanovirin-N"/>
    <property type="match status" value="1"/>
</dbReference>
<dbReference type="RefSeq" id="WP_188162687.1">
    <property type="nucleotide sequence ID" value="NZ_JACVVX010000001.1"/>
</dbReference>
<comment type="caution">
    <text evidence="3">The sequence shown here is derived from an EMBL/GenBank/DDBJ whole genome shotgun (WGS) entry which is preliminary data.</text>
</comment>
<gene>
    <name evidence="3" type="ORF">ICI42_01030</name>
</gene>
<dbReference type="Gene3D" id="2.30.60.10">
    <property type="entry name" value="Cyanovirin-N"/>
    <property type="match status" value="2"/>
</dbReference>
<dbReference type="EMBL" id="JACVVX010000001">
    <property type="protein sequence ID" value="MBD0413239.1"/>
    <property type="molecule type" value="Genomic_DNA"/>
</dbReference>